<sequence>MDRGRCRRGTARQRGNFILLTGTGHMRARVLVDTDPVRGHYLPEGEPDLEDFFAQVAPTPPPTDRPGGVLFMAPFDPPLDRWFAYVRWGPHVDRFTGSQESVCRWARSQDVTERWIYQPDAEAYVPWPEEAGAGHEGR</sequence>
<dbReference type="EMBL" id="BAABFX010000020">
    <property type="protein sequence ID" value="GAA4393027.1"/>
    <property type="molecule type" value="Genomic_DNA"/>
</dbReference>
<keyword evidence="2" id="KW-1185">Reference proteome</keyword>
<accession>A0ABP8JM63</accession>
<reference evidence="2" key="1">
    <citation type="journal article" date="2019" name="Int. J. Syst. Evol. Microbiol.">
        <title>The Global Catalogue of Microorganisms (GCM) 10K type strain sequencing project: providing services to taxonomists for standard genome sequencing and annotation.</title>
        <authorList>
            <consortium name="The Broad Institute Genomics Platform"/>
            <consortium name="The Broad Institute Genome Sequencing Center for Infectious Disease"/>
            <person name="Wu L."/>
            <person name="Ma J."/>
        </authorList>
    </citation>
    <scope>NUCLEOTIDE SEQUENCE [LARGE SCALE GENOMIC DNA]</scope>
    <source>
        <strain evidence="2">JCM 17738</strain>
    </source>
</reference>
<protein>
    <submittedName>
        <fullName evidence="1">Uncharacterized protein</fullName>
    </submittedName>
</protein>
<organism evidence="1 2">
    <name type="scientific">Ornithinibacter aureus</name>
    <dbReference type="NCBI Taxonomy" id="622664"/>
    <lineage>
        <taxon>Bacteria</taxon>
        <taxon>Bacillati</taxon>
        <taxon>Actinomycetota</taxon>
        <taxon>Actinomycetes</taxon>
        <taxon>Micrococcales</taxon>
        <taxon>Intrasporangiaceae</taxon>
        <taxon>Ornithinibacter</taxon>
    </lineage>
</organism>
<evidence type="ECO:0000313" key="2">
    <source>
        <dbReference type="Proteomes" id="UP001500390"/>
    </source>
</evidence>
<name>A0ABP8JM63_9MICO</name>
<gene>
    <name evidence="1" type="ORF">GCM10023153_12720</name>
</gene>
<evidence type="ECO:0000313" key="1">
    <source>
        <dbReference type="EMBL" id="GAA4393027.1"/>
    </source>
</evidence>
<proteinExistence type="predicted"/>
<comment type="caution">
    <text evidence="1">The sequence shown here is derived from an EMBL/GenBank/DDBJ whole genome shotgun (WGS) entry which is preliminary data.</text>
</comment>
<dbReference type="Proteomes" id="UP001500390">
    <property type="component" value="Unassembled WGS sequence"/>
</dbReference>